<name>A0A9D3Q9N9_MEGAT</name>
<gene>
    <name evidence="8" type="ORF">MATL_G00070040</name>
</gene>
<feature type="region of interest" description="Disordered" evidence="7">
    <location>
        <begin position="34"/>
        <end position="64"/>
    </location>
</feature>
<comment type="subcellular location">
    <subcellularLocation>
        <location evidence="1 6">Cell membrane</location>
        <topology evidence="1 6">Peripheral membrane protein</topology>
    </subcellularLocation>
    <subcellularLocation>
        <location evidence="6">Golgi apparatus membrane</location>
        <topology evidence="6">Peripheral membrane protein</topology>
    </subcellularLocation>
    <subcellularLocation>
        <location evidence="6">Membrane</location>
        <location evidence="6">Caveola</location>
        <topology evidence="6">Peripheral membrane protein</topology>
    </subcellularLocation>
</comment>
<dbReference type="Proteomes" id="UP001046870">
    <property type="component" value="Chromosome 5"/>
</dbReference>
<dbReference type="EMBL" id="JAFDVH010000005">
    <property type="protein sequence ID" value="KAG7477484.1"/>
    <property type="molecule type" value="Genomic_DNA"/>
</dbReference>
<evidence type="ECO:0000256" key="1">
    <source>
        <dbReference type="ARBA" id="ARBA00004202"/>
    </source>
</evidence>
<proteinExistence type="inferred from homology"/>
<comment type="function">
    <text evidence="6">May act as a scaffolding protein within caveolar membranes. Interacts directly with G-protein alpha subunits and can functionally regulate their activity.</text>
</comment>
<dbReference type="GO" id="GO:0060090">
    <property type="term" value="F:molecular adaptor activity"/>
    <property type="evidence" value="ECO:0007669"/>
    <property type="project" value="TreeGrafter"/>
</dbReference>
<evidence type="ECO:0000256" key="6">
    <source>
        <dbReference type="RuleBase" id="RU000680"/>
    </source>
</evidence>
<dbReference type="GO" id="GO:0051480">
    <property type="term" value="P:regulation of cytosolic calcium ion concentration"/>
    <property type="evidence" value="ECO:0007669"/>
    <property type="project" value="TreeGrafter"/>
</dbReference>
<keyword evidence="9" id="KW-1185">Reference proteome</keyword>
<dbReference type="GO" id="GO:0000139">
    <property type="term" value="C:Golgi membrane"/>
    <property type="evidence" value="ECO:0007669"/>
    <property type="project" value="UniProtKB-SubCell"/>
</dbReference>
<evidence type="ECO:0000313" key="9">
    <source>
        <dbReference type="Proteomes" id="UP001046870"/>
    </source>
</evidence>
<keyword evidence="3 6" id="KW-1003">Cell membrane</keyword>
<keyword evidence="5 6" id="KW-0472">Membrane</keyword>
<dbReference type="GO" id="GO:0030154">
    <property type="term" value="P:cell differentiation"/>
    <property type="evidence" value="ECO:0007669"/>
    <property type="project" value="TreeGrafter"/>
</dbReference>
<dbReference type="GO" id="GO:0005901">
    <property type="term" value="C:caveola"/>
    <property type="evidence" value="ECO:0007669"/>
    <property type="project" value="UniProtKB-SubCell"/>
</dbReference>
<reference evidence="8" key="1">
    <citation type="submission" date="2021-01" db="EMBL/GenBank/DDBJ databases">
        <authorList>
            <person name="Zahm M."/>
            <person name="Roques C."/>
            <person name="Cabau C."/>
            <person name="Klopp C."/>
            <person name="Donnadieu C."/>
            <person name="Jouanno E."/>
            <person name="Lampietro C."/>
            <person name="Louis A."/>
            <person name="Herpin A."/>
            <person name="Echchiki A."/>
            <person name="Berthelot C."/>
            <person name="Parey E."/>
            <person name="Roest-Crollius H."/>
            <person name="Braasch I."/>
            <person name="Postlethwait J."/>
            <person name="Bobe J."/>
            <person name="Montfort J."/>
            <person name="Bouchez O."/>
            <person name="Begum T."/>
            <person name="Mejri S."/>
            <person name="Adams A."/>
            <person name="Chen W.-J."/>
            <person name="Guiguen Y."/>
        </authorList>
    </citation>
    <scope>NUCLEOTIDE SEQUENCE</scope>
    <source>
        <strain evidence="8">YG-15Mar2019-1</strain>
        <tissue evidence="8">Brain</tissue>
    </source>
</reference>
<evidence type="ECO:0000256" key="2">
    <source>
        <dbReference type="ARBA" id="ARBA00010988"/>
    </source>
</evidence>
<dbReference type="GO" id="GO:0042383">
    <property type="term" value="C:sarcolemma"/>
    <property type="evidence" value="ECO:0007669"/>
    <property type="project" value="TreeGrafter"/>
</dbReference>
<comment type="similarity">
    <text evidence="2 6">Belongs to the caveolin family.</text>
</comment>
<dbReference type="OrthoDB" id="5917823at2759"/>
<comment type="caution">
    <text evidence="8">The sequence shown here is derived from an EMBL/GenBank/DDBJ whole genome shotgun (WGS) entry which is preliminary data.</text>
</comment>
<dbReference type="AlphaFoldDB" id="A0A9D3Q9N9"/>
<organism evidence="8 9">
    <name type="scientific">Megalops atlanticus</name>
    <name type="common">Tarpon</name>
    <name type="synonym">Clupea gigantea</name>
    <dbReference type="NCBI Taxonomy" id="7932"/>
    <lineage>
        <taxon>Eukaryota</taxon>
        <taxon>Metazoa</taxon>
        <taxon>Chordata</taxon>
        <taxon>Craniata</taxon>
        <taxon>Vertebrata</taxon>
        <taxon>Euteleostomi</taxon>
        <taxon>Actinopterygii</taxon>
        <taxon>Neopterygii</taxon>
        <taxon>Teleostei</taxon>
        <taxon>Elopiformes</taxon>
        <taxon>Megalopidae</taxon>
        <taxon>Megalops</taxon>
    </lineage>
</organism>
<dbReference type="PANTHER" id="PTHR10844:SF13">
    <property type="entry name" value="CAVEOLIN"/>
    <property type="match status" value="1"/>
</dbReference>
<accession>A0A9D3Q9N9</accession>
<dbReference type="Pfam" id="PF01146">
    <property type="entry name" value="Caveolin"/>
    <property type="match status" value="1"/>
</dbReference>
<dbReference type="PANTHER" id="PTHR10844">
    <property type="entry name" value="CAVEOLIN"/>
    <property type="match status" value="1"/>
</dbReference>
<dbReference type="GO" id="GO:0005925">
    <property type="term" value="C:focal adhesion"/>
    <property type="evidence" value="ECO:0007669"/>
    <property type="project" value="TreeGrafter"/>
</dbReference>
<protein>
    <recommendedName>
        <fullName evidence="6">Caveolin</fullName>
    </recommendedName>
</protein>
<evidence type="ECO:0000313" key="8">
    <source>
        <dbReference type="EMBL" id="KAG7477484.1"/>
    </source>
</evidence>
<evidence type="ECO:0000256" key="4">
    <source>
        <dbReference type="ARBA" id="ARBA00023034"/>
    </source>
</evidence>
<evidence type="ECO:0000256" key="5">
    <source>
        <dbReference type="ARBA" id="ARBA00023136"/>
    </source>
</evidence>
<dbReference type="InterPro" id="IPR001612">
    <property type="entry name" value="Caveolin"/>
</dbReference>
<evidence type="ECO:0000256" key="7">
    <source>
        <dbReference type="SAM" id="MobiDB-lite"/>
    </source>
</evidence>
<evidence type="ECO:0000256" key="3">
    <source>
        <dbReference type="ARBA" id="ARBA00022475"/>
    </source>
</evidence>
<dbReference type="GO" id="GO:0070836">
    <property type="term" value="P:caveola assembly"/>
    <property type="evidence" value="ECO:0007669"/>
    <property type="project" value="InterPro"/>
</dbReference>
<keyword evidence="4 6" id="KW-0333">Golgi apparatus</keyword>
<sequence>MPHLLYSLHLQPPGPATVTMMSDEYLVECKIDDDDEEEEKLHQTPPPPPQFSTPATPQPLLSQPESRDPYGINQHLKVEFSDVLAEPASPHSCDRVWIYSGIGFESARIWSYRCLTLLCAVPVSLLTGCLFACLACLHIWCVMPCVQVFHSCLPCARSLWLSVVNIFIAPLCSSVARCCSGIYVKLSKE</sequence>